<dbReference type="InterPro" id="IPR007569">
    <property type="entry name" value="DUF559"/>
</dbReference>
<name>A0A9W6FSL1_9MICO</name>
<dbReference type="Proteomes" id="UP001144396">
    <property type="component" value="Unassembled WGS sequence"/>
</dbReference>
<dbReference type="Pfam" id="PF04480">
    <property type="entry name" value="DUF559"/>
    <property type="match status" value="1"/>
</dbReference>
<evidence type="ECO:0000313" key="3">
    <source>
        <dbReference type="Proteomes" id="UP001144396"/>
    </source>
</evidence>
<dbReference type="SUPFAM" id="SSF52980">
    <property type="entry name" value="Restriction endonuclease-like"/>
    <property type="match status" value="1"/>
</dbReference>
<comment type="caution">
    <text evidence="2">The sequence shown here is derived from an EMBL/GenBank/DDBJ whole genome shotgun (WGS) entry which is preliminary data.</text>
</comment>
<dbReference type="EMBL" id="BSDP01000001">
    <property type="protein sequence ID" value="GLI28263.1"/>
    <property type="molecule type" value="Genomic_DNA"/>
</dbReference>
<evidence type="ECO:0000313" key="2">
    <source>
        <dbReference type="EMBL" id="GLI28263.1"/>
    </source>
</evidence>
<organism evidence="2 3">
    <name type="scientific">Agromyces rhizosphaerae</name>
    <dbReference type="NCBI Taxonomy" id="88374"/>
    <lineage>
        <taxon>Bacteria</taxon>
        <taxon>Bacillati</taxon>
        <taxon>Actinomycetota</taxon>
        <taxon>Actinomycetes</taxon>
        <taxon>Micrococcales</taxon>
        <taxon>Microbacteriaceae</taxon>
        <taxon>Agromyces</taxon>
    </lineage>
</organism>
<evidence type="ECO:0000259" key="1">
    <source>
        <dbReference type="Pfam" id="PF04480"/>
    </source>
</evidence>
<sequence>MSVRAAGELGVSASRLRRSDIRRPYFGSVSLAEPTDAMDRILAYAARMPPTQSFSYTSAATLLGLPLPSRAASGPLHVSAPKGAGLPRSRGVVGHELRRDQSLIRVGAHSLRSSTPIDTWCELAGVLDHNDLVVVGDHLITGHAPVGGPPGLTTMSALRTAVAERAGARHVRAMRGALDDVRFGAVSPMETKTRLVLLGSGLPEPALNVRVYSGAVLVAILDLAWERWKVAVEYDGDVHRDRERFKRDILRRERLEDLGWAVVQLTSDDLFRRTPETVARIRARLRAHGAPC</sequence>
<feature type="domain" description="DUF559" evidence="1">
    <location>
        <begin position="219"/>
        <end position="285"/>
    </location>
</feature>
<protein>
    <recommendedName>
        <fullName evidence="1">DUF559 domain-containing protein</fullName>
    </recommendedName>
</protein>
<gene>
    <name evidence="2" type="ORF">ARHIZOSPH14_25050</name>
</gene>
<proteinExistence type="predicted"/>
<dbReference type="AlphaFoldDB" id="A0A9W6FSL1"/>
<keyword evidence="3" id="KW-1185">Reference proteome</keyword>
<reference evidence="2" key="1">
    <citation type="submission" date="2022-12" db="EMBL/GenBank/DDBJ databases">
        <title>Reference genome sequencing for broad-spectrum identification of bacterial and archaeal isolates by mass spectrometry.</title>
        <authorList>
            <person name="Sekiguchi Y."/>
            <person name="Tourlousse D.M."/>
        </authorList>
    </citation>
    <scope>NUCLEOTIDE SEQUENCE</scope>
    <source>
        <strain evidence="2">14</strain>
    </source>
</reference>
<accession>A0A9W6FSL1</accession>
<dbReference type="Gene3D" id="3.40.960.10">
    <property type="entry name" value="VSR Endonuclease"/>
    <property type="match status" value="1"/>
</dbReference>
<dbReference type="InterPro" id="IPR011335">
    <property type="entry name" value="Restrct_endonuc-II-like"/>
</dbReference>